<protein>
    <submittedName>
        <fullName evidence="1">Uncharacterized protein</fullName>
    </submittedName>
</protein>
<proteinExistence type="predicted"/>
<accession>A0ACB8WYR7</accession>
<reference evidence="1" key="1">
    <citation type="submission" date="2022-04" db="EMBL/GenBank/DDBJ databases">
        <title>Jade perch genome.</title>
        <authorList>
            <person name="Chao B."/>
        </authorList>
    </citation>
    <scope>NUCLEOTIDE SEQUENCE</scope>
    <source>
        <strain evidence="1">CB-2022</strain>
    </source>
</reference>
<sequence length="104" mass="12078">MGRIPEISKGSSYQQINVILPPQRQSIQELVNHISKRNDNLKLFDAHRRVLTATRLIRSLLHLMQKYSTAWLASKGLRDERIMTWPPSSPDLNPVENLWALLQH</sequence>
<evidence type="ECO:0000313" key="1">
    <source>
        <dbReference type="EMBL" id="KAI3372930.1"/>
    </source>
</evidence>
<dbReference type="EMBL" id="CM041535">
    <property type="protein sequence ID" value="KAI3372930.1"/>
    <property type="molecule type" value="Genomic_DNA"/>
</dbReference>
<organism evidence="1 2">
    <name type="scientific">Scortum barcoo</name>
    <name type="common">barcoo grunter</name>
    <dbReference type="NCBI Taxonomy" id="214431"/>
    <lineage>
        <taxon>Eukaryota</taxon>
        <taxon>Metazoa</taxon>
        <taxon>Chordata</taxon>
        <taxon>Craniata</taxon>
        <taxon>Vertebrata</taxon>
        <taxon>Euteleostomi</taxon>
        <taxon>Actinopterygii</taxon>
        <taxon>Neopterygii</taxon>
        <taxon>Teleostei</taxon>
        <taxon>Neoteleostei</taxon>
        <taxon>Acanthomorphata</taxon>
        <taxon>Eupercaria</taxon>
        <taxon>Centrarchiformes</taxon>
        <taxon>Terapontoidei</taxon>
        <taxon>Terapontidae</taxon>
        <taxon>Scortum</taxon>
    </lineage>
</organism>
<feature type="non-terminal residue" evidence="1">
    <location>
        <position position="104"/>
    </location>
</feature>
<evidence type="ECO:0000313" key="2">
    <source>
        <dbReference type="Proteomes" id="UP000831701"/>
    </source>
</evidence>
<comment type="caution">
    <text evidence="1">The sequence shown here is derived from an EMBL/GenBank/DDBJ whole genome shotgun (WGS) entry which is preliminary data.</text>
</comment>
<dbReference type="Proteomes" id="UP000831701">
    <property type="component" value="Chromosome 5"/>
</dbReference>
<keyword evidence="2" id="KW-1185">Reference proteome</keyword>
<name>A0ACB8WYR7_9TELE</name>
<gene>
    <name evidence="1" type="ORF">L3Q82_023374</name>
</gene>